<dbReference type="Proteomes" id="UP000814243">
    <property type="component" value="Unassembled WGS sequence"/>
</dbReference>
<sequence>MPHSSTFSVDSDDADDFIDAKTLLATEGEFRCDYKYSPAVKGWFKHYVIPATWADANLRCTLQGEALQENQLTWTDSEPNNDGNNETCTTFNEYGEMADRSCDEPRPYICFRSADNKTKINECGTIDPEYELDRSTNSCYKFHTVARTFAGAHFACSAEGGYLTIINTDGEATVLDKLFAKYPDSKLLGPFSKGLASVGAYSWDEAADWRTIHGQTLEEAGYSKFRPGQPNNIGSVGEFCLAIDRDALFHDITCHGLGPFICEKKPDYPPVCSPLKNQYKYEV</sequence>
<feature type="domain" description="C-type lectin" evidence="1">
    <location>
        <begin position="135"/>
        <end position="263"/>
    </location>
</feature>
<evidence type="ECO:0000313" key="3">
    <source>
        <dbReference type="Proteomes" id="UP000814243"/>
    </source>
</evidence>
<dbReference type="Pfam" id="PF00059">
    <property type="entry name" value="Lectin_C"/>
    <property type="match status" value="1"/>
</dbReference>
<dbReference type="InterPro" id="IPR016187">
    <property type="entry name" value="CTDL_fold"/>
</dbReference>
<proteinExistence type="predicted"/>
<evidence type="ECO:0000259" key="1">
    <source>
        <dbReference type="PROSITE" id="PS50041"/>
    </source>
</evidence>
<dbReference type="PANTHER" id="PTHR22803">
    <property type="entry name" value="MANNOSE, PHOSPHOLIPASE, LECTIN RECEPTOR RELATED"/>
    <property type="match status" value="1"/>
</dbReference>
<dbReference type="CDD" id="cd00037">
    <property type="entry name" value="CLECT"/>
    <property type="match status" value="1"/>
</dbReference>
<dbReference type="InterPro" id="IPR050111">
    <property type="entry name" value="C-type_lectin/snaclec_domain"/>
</dbReference>
<protein>
    <recommendedName>
        <fullName evidence="1">C-type lectin domain-containing protein</fullName>
    </recommendedName>
</protein>
<gene>
    <name evidence="2" type="ORF">HF086_011856</name>
</gene>
<comment type="caution">
    <text evidence="2">The sequence shown here is derived from an EMBL/GenBank/DDBJ whole genome shotgun (WGS) entry which is preliminary data.</text>
</comment>
<dbReference type="Gene3D" id="3.10.100.10">
    <property type="entry name" value="Mannose-Binding Protein A, subunit A"/>
    <property type="match status" value="2"/>
</dbReference>
<dbReference type="SUPFAM" id="SSF56436">
    <property type="entry name" value="C-type lectin-like"/>
    <property type="match status" value="2"/>
</dbReference>
<feature type="domain" description="C-type lectin" evidence="1">
    <location>
        <begin position="52"/>
        <end position="111"/>
    </location>
</feature>
<evidence type="ECO:0000313" key="2">
    <source>
        <dbReference type="EMBL" id="KAH9644687.1"/>
    </source>
</evidence>
<dbReference type="EMBL" id="JACEFF010000073">
    <property type="protein sequence ID" value="KAH9644687.1"/>
    <property type="molecule type" value="Genomic_DNA"/>
</dbReference>
<dbReference type="AlphaFoldDB" id="A0A922SN74"/>
<reference evidence="2" key="1">
    <citation type="journal article" date="2021" name="G3 (Bethesda)">
        <title>Genome and transcriptome analysis of the beet armyworm Spodoptera exigua reveals targets for pest control. .</title>
        <authorList>
            <person name="Simon S."/>
            <person name="Breeschoten T."/>
            <person name="Jansen H.J."/>
            <person name="Dirks R.P."/>
            <person name="Schranz M.E."/>
            <person name="Ros V.I.D."/>
        </authorList>
    </citation>
    <scope>NUCLEOTIDE SEQUENCE</scope>
    <source>
        <strain evidence="2">TB_SE_WUR_2020</strain>
    </source>
</reference>
<dbReference type="InterPro" id="IPR001304">
    <property type="entry name" value="C-type_lectin-like"/>
</dbReference>
<dbReference type="PROSITE" id="PS50041">
    <property type="entry name" value="C_TYPE_LECTIN_2"/>
    <property type="match status" value="2"/>
</dbReference>
<accession>A0A922SN74</accession>
<name>A0A922SN74_SPOEX</name>
<organism evidence="2 3">
    <name type="scientific">Spodoptera exigua</name>
    <name type="common">Beet armyworm</name>
    <name type="synonym">Noctua fulgens</name>
    <dbReference type="NCBI Taxonomy" id="7107"/>
    <lineage>
        <taxon>Eukaryota</taxon>
        <taxon>Metazoa</taxon>
        <taxon>Ecdysozoa</taxon>
        <taxon>Arthropoda</taxon>
        <taxon>Hexapoda</taxon>
        <taxon>Insecta</taxon>
        <taxon>Pterygota</taxon>
        <taxon>Neoptera</taxon>
        <taxon>Endopterygota</taxon>
        <taxon>Lepidoptera</taxon>
        <taxon>Glossata</taxon>
        <taxon>Ditrysia</taxon>
        <taxon>Noctuoidea</taxon>
        <taxon>Noctuidae</taxon>
        <taxon>Amphipyrinae</taxon>
        <taxon>Spodoptera</taxon>
    </lineage>
</organism>
<dbReference type="InterPro" id="IPR016186">
    <property type="entry name" value="C-type_lectin-like/link_sf"/>
</dbReference>
<dbReference type="SMART" id="SM00034">
    <property type="entry name" value="CLECT"/>
    <property type="match status" value="1"/>
</dbReference>